<comment type="cofactor">
    <cofactor evidence="2">
        <name>thiamine diphosphate</name>
        <dbReference type="ChEBI" id="CHEBI:58937"/>
    </cofactor>
</comment>
<evidence type="ECO:0000256" key="3">
    <source>
        <dbReference type="ARBA" id="ARBA00007131"/>
    </source>
</evidence>
<sequence length="782" mass="86157">MASEKLYEEAAASFDHWEVAKDLVDEMIDLSLNYRQSGHPGGSRSKVHAMLAMLLSGAMRWDILRPWRTYCDRFVLSAGHTVPLVYSTLAVLNEAMRQRHLRDGDERFAFPDGGKYALTWEDLMVLRKNKGLAGHAEMEGKSLFIKFNTGPSGHGMPPAAGEALALKMAGAGEVKVFAMEGEGGLTPGASHETKNSAWGLGLHNLVFLIDWNNYGIDNTPIDQVVHGTPDDWFRPYGWKVSGTENGSDWAEVTRSVLEASRGDNPKNVPCISWHKTRKGRGYLTYDNKSHGAAHKMNSEKFWTIRKEFMKKYGVEYVGVDQGAPSDPAELHAQMEANFKVAMTALAGNDAALTYLSDRLAAVADSVPDSIPGMNLGGKGAGLFEDPAIFDYENYPESMYVKPGEKAPNRAALAKWGAWVNTYAKEKYDRPLVVGCSADLADSTNLSGFAKDWDGKEGWGWYHKADNHRGTVLPQEITEFANAGIMAGMATVNLSDDPMKSFNGFWGACSTYGSFSYLKYGAFRLLSQLAQDTELKIGKVIWIAGHSGPETAEDSRTHFGIYATGVTQLFPDGHVIDLHPWEHNEVPVLLGAALKLPTPLVALHLTRPAITIPDRKALGMASHFEAAKGAYIIRNYREDQPKMGTVYVQGTMSTANLVAVLPELDKAGLNVKIVAAISPQLLALQSQAYKDTVFSTADRWDAMMITNRCLRVSTDWIAHPVVAEYSMGSDWDNRWRTGGSLDEIIAEAHLDKDSILKGIERFVKDREKRLATMRSALDAAEKH</sequence>
<feature type="domain" description="Transketolase N-terminal" evidence="4">
    <location>
        <begin position="116"/>
        <end position="296"/>
    </location>
</feature>
<dbReference type="InterPro" id="IPR009014">
    <property type="entry name" value="Transketo_C/PFOR_II"/>
</dbReference>
<comment type="caution">
    <text evidence="6">The sequence shown here is derived from an EMBL/GenBank/DDBJ whole genome shotgun (WGS) entry which is preliminary data.</text>
</comment>
<dbReference type="SUPFAM" id="SSF52518">
    <property type="entry name" value="Thiamin diphosphate-binding fold (THDP-binding)"/>
    <property type="match status" value="2"/>
</dbReference>
<accession>A0A8J6Y2X8</accession>
<dbReference type="Pfam" id="PF00456">
    <property type="entry name" value="Transketolase_N"/>
    <property type="match status" value="1"/>
</dbReference>
<name>A0A8J6Y2X8_9BACT</name>
<gene>
    <name evidence="6" type="ORF">IFK94_14670</name>
</gene>
<feature type="domain" description="Transketolase-like pyrimidine-binding" evidence="5">
    <location>
        <begin position="420"/>
        <end position="605"/>
    </location>
</feature>
<dbReference type="InterPro" id="IPR029061">
    <property type="entry name" value="THDP-binding"/>
</dbReference>
<evidence type="ECO:0000256" key="1">
    <source>
        <dbReference type="ARBA" id="ARBA00001946"/>
    </source>
</evidence>
<dbReference type="EMBL" id="JACXWD010000079">
    <property type="protein sequence ID" value="MBD3869362.1"/>
    <property type="molecule type" value="Genomic_DNA"/>
</dbReference>
<dbReference type="InterPro" id="IPR005474">
    <property type="entry name" value="Transketolase_N"/>
</dbReference>
<dbReference type="Gene3D" id="3.40.50.970">
    <property type="match status" value="2"/>
</dbReference>
<dbReference type="Pfam" id="PF02779">
    <property type="entry name" value="Transket_pyr"/>
    <property type="match status" value="1"/>
</dbReference>
<reference evidence="6 7" key="1">
    <citation type="submission" date="2020-08" db="EMBL/GenBank/DDBJ databases">
        <title>Acidobacteriota in marine sediments use diverse sulfur dissimilation pathways.</title>
        <authorList>
            <person name="Wasmund K."/>
        </authorList>
    </citation>
    <scope>NUCLEOTIDE SEQUENCE [LARGE SCALE GENOMIC DNA]</scope>
    <source>
        <strain evidence="6">MAG AM4</strain>
    </source>
</reference>
<dbReference type="SUPFAM" id="SSF52922">
    <property type="entry name" value="TK C-terminal domain-like"/>
    <property type="match status" value="1"/>
</dbReference>
<dbReference type="PANTHER" id="PTHR43825">
    <property type="entry name" value="PYRUVATE DEHYDROGENASE E1 COMPONENT"/>
    <property type="match status" value="1"/>
</dbReference>
<dbReference type="InterPro" id="IPR051157">
    <property type="entry name" value="PDH/Transketolase"/>
</dbReference>
<evidence type="ECO:0000313" key="6">
    <source>
        <dbReference type="EMBL" id="MBD3869362.1"/>
    </source>
</evidence>
<evidence type="ECO:0000256" key="2">
    <source>
        <dbReference type="ARBA" id="ARBA00001964"/>
    </source>
</evidence>
<organism evidence="6 7">
    <name type="scientific">Candidatus Polarisedimenticola svalbardensis</name>
    <dbReference type="NCBI Taxonomy" id="2886004"/>
    <lineage>
        <taxon>Bacteria</taxon>
        <taxon>Pseudomonadati</taxon>
        <taxon>Acidobacteriota</taxon>
        <taxon>Candidatus Polarisedimenticolia</taxon>
        <taxon>Candidatus Polarisedimenticolales</taxon>
        <taxon>Candidatus Polarisedimenticolaceae</taxon>
        <taxon>Candidatus Polarisedimenticola</taxon>
    </lineage>
</organism>
<evidence type="ECO:0000259" key="5">
    <source>
        <dbReference type="Pfam" id="PF02779"/>
    </source>
</evidence>
<dbReference type="PANTHER" id="PTHR43825:SF1">
    <property type="entry name" value="TRANSKETOLASE-LIKE PYRIMIDINE-BINDING DOMAIN-CONTAINING PROTEIN"/>
    <property type="match status" value="1"/>
</dbReference>
<dbReference type="Proteomes" id="UP000648239">
    <property type="component" value="Unassembled WGS sequence"/>
</dbReference>
<dbReference type="AlphaFoldDB" id="A0A8J6Y2X8"/>
<evidence type="ECO:0000259" key="4">
    <source>
        <dbReference type="Pfam" id="PF00456"/>
    </source>
</evidence>
<dbReference type="InterPro" id="IPR005475">
    <property type="entry name" value="Transketolase-like_Pyr-bd"/>
</dbReference>
<comment type="similarity">
    <text evidence="3">Belongs to the transketolase family.</text>
</comment>
<comment type="cofactor">
    <cofactor evidence="1">
        <name>Mg(2+)</name>
        <dbReference type="ChEBI" id="CHEBI:18420"/>
    </cofactor>
</comment>
<evidence type="ECO:0000313" key="7">
    <source>
        <dbReference type="Proteomes" id="UP000648239"/>
    </source>
</evidence>
<protein>
    <submittedName>
        <fullName evidence="6">Transketolase</fullName>
    </submittedName>
</protein>
<proteinExistence type="inferred from homology"/>
<dbReference type="Gene3D" id="3.40.50.920">
    <property type="match status" value="1"/>
</dbReference>